<protein>
    <submittedName>
        <fullName evidence="1">Uncharacterized protein</fullName>
    </submittedName>
</protein>
<evidence type="ECO:0000313" key="2">
    <source>
        <dbReference type="Proteomes" id="UP000287188"/>
    </source>
</evidence>
<proteinExistence type="predicted"/>
<accession>A0A402AIZ8</accession>
<name>A0A402AIZ8_9CHLR</name>
<dbReference type="AlphaFoldDB" id="A0A402AIZ8"/>
<gene>
    <name evidence="1" type="ORF">KDK_28690</name>
</gene>
<organism evidence="1 2">
    <name type="scientific">Dictyobacter kobayashii</name>
    <dbReference type="NCBI Taxonomy" id="2014872"/>
    <lineage>
        <taxon>Bacteria</taxon>
        <taxon>Bacillati</taxon>
        <taxon>Chloroflexota</taxon>
        <taxon>Ktedonobacteria</taxon>
        <taxon>Ktedonobacterales</taxon>
        <taxon>Dictyobacteraceae</taxon>
        <taxon>Dictyobacter</taxon>
    </lineage>
</organism>
<keyword evidence="2" id="KW-1185">Reference proteome</keyword>
<reference evidence="2" key="1">
    <citation type="submission" date="2018-12" db="EMBL/GenBank/DDBJ databases">
        <title>Tengunoibacter tsumagoiensis gen. nov., sp. nov., Dictyobacter kobayashii sp. nov., D. alpinus sp. nov., and D. joshuensis sp. nov. and description of Dictyobacteraceae fam. nov. within the order Ktedonobacterales isolated from Tengu-no-mugimeshi.</title>
        <authorList>
            <person name="Wang C.M."/>
            <person name="Zheng Y."/>
            <person name="Sakai Y."/>
            <person name="Toyoda A."/>
            <person name="Minakuchi Y."/>
            <person name="Abe K."/>
            <person name="Yokota A."/>
            <person name="Yabe S."/>
        </authorList>
    </citation>
    <scope>NUCLEOTIDE SEQUENCE [LARGE SCALE GENOMIC DNA]</scope>
    <source>
        <strain evidence="2">Uno11</strain>
    </source>
</reference>
<dbReference type="EMBL" id="BIFS01000001">
    <property type="protein sequence ID" value="GCE19069.1"/>
    <property type="molecule type" value="Genomic_DNA"/>
</dbReference>
<dbReference type="OrthoDB" id="9908218at2"/>
<dbReference type="RefSeq" id="WP_126550819.1">
    <property type="nucleotide sequence ID" value="NZ_BIFS01000001.1"/>
</dbReference>
<sequence length="85" mass="9543">MAQHIRPTTRSDFSKGILMGRQAVDQTTVQDVRENPWNFTEGVFDTYDPSFTEELRAGYVVGYLSEVFGLSQQENPGAFTAHQGL</sequence>
<evidence type="ECO:0000313" key="1">
    <source>
        <dbReference type="EMBL" id="GCE19069.1"/>
    </source>
</evidence>
<comment type="caution">
    <text evidence="1">The sequence shown here is derived from an EMBL/GenBank/DDBJ whole genome shotgun (WGS) entry which is preliminary data.</text>
</comment>
<dbReference type="Proteomes" id="UP000287188">
    <property type="component" value="Unassembled WGS sequence"/>
</dbReference>